<feature type="region of interest" description="Disordered" evidence="1">
    <location>
        <begin position="296"/>
        <end position="325"/>
    </location>
</feature>
<feature type="region of interest" description="Disordered" evidence="1">
    <location>
        <begin position="780"/>
        <end position="825"/>
    </location>
</feature>
<feature type="region of interest" description="Disordered" evidence="1">
    <location>
        <begin position="232"/>
        <end position="266"/>
    </location>
</feature>
<feature type="compositionally biased region" description="Polar residues" evidence="1">
    <location>
        <begin position="780"/>
        <end position="789"/>
    </location>
</feature>
<dbReference type="Proteomes" id="UP000324897">
    <property type="component" value="Chromosome 7"/>
</dbReference>
<dbReference type="OrthoDB" id="1915143at2759"/>
<feature type="compositionally biased region" description="Low complexity" evidence="1">
    <location>
        <begin position="298"/>
        <end position="308"/>
    </location>
</feature>
<feature type="compositionally biased region" description="Basic and acidic residues" evidence="1">
    <location>
        <begin position="1191"/>
        <end position="1208"/>
    </location>
</feature>
<feature type="compositionally biased region" description="Basic and acidic residues" evidence="1">
    <location>
        <begin position="607"/>
        <end position="626"/>
    </location>
</feature>
<keyword evidence="3" id="KW-1185">Reference proteome</keyword>
<feature type="compositionally biased region" description="Polar residues" evidence="1">
    <location>
        <begin position="723"/>
        <end position="732"/>
    </location>
</feature>
<feature type="compositionally biased region" description="Low complexity" evidence="1">
    <location>
        <begin position="1172"/>
        <end position="1182"/>
    </location>
</feature>
<feature type="compositionally biased region" description="Polar residues" evidence="1">
    <location>
        <begin position="682"/>
        <end position="692"/>
    </location>
</feature>
<gene>
    <name evidence="2" type="ORF">EJB05_35042</name>
</gene>
<proteinExistence type="predicted"/>
<feature type="compositionally biased region" description="Basic and acidic residues" evidence="1">
    <location>
        <begin position="791"/>
        <end position="802"/>
    </location>
</feature>
<feature type="compositionally biased region" description="Basic and acidic residues" evidence="1">
    <location>
        <begin position="365"/>
        <end position="384"/>
    </location>
</feature>
<feature type="region of interest" description="Disordered" evidence="1">
    <location>
        <begin position="416"/>
        <end position="732"/>
    </location>
</feature>
<feature type="compositionally biased region" description="Basic and acidic residues" evidence="1">
    <location>
        <begin position="421"/>
        <end position="446"/>
    </location>
</feature>
<feature type="region of interest" description="Disordered" evidence="1">
    <location>
        <begin position="171"/>
        <end position="191"/>
    </location>
</feature>
<feature type="compositionally biased region" description="Polar residues" evidence="1">
    <location>
        <begin position="477"/>
        <end position="542"/>
    </location>
</feature>
<evidence type="ECO:0000313" key="3">
    <source>
        <dbReference type="Proteomes" id="UP000324897"/>
    </source>
</evidence>
<feature type="region of interest" description="Disordered" evidence="1">
    <location>
        <begin position="340"/>
        <end position="393"/>
    </location>
</feature>
<feature type="compositionally biased region" description="Low complexity" evidence="1">
    <location>
        <begin position="173"/>
        <end position="183"/>
    </location>
</feature>
<protein>
    <submittedName>
        <fullName evidence="2">Uncharacterized protein</fullName>
    </submittedName>
</protein>
<dbReference type="PANTHER" id="PTHR31115">
    <property type="entry name" value="OS05G0107300 PROTEIN"/>
    <property type="match status" value="1"/>
</dbReference>
<dbReference type="Gramene" id="TVU18922">
    <property type="protein sequence ID" value="TVU18922"/>
    <property type="gene ID" value="EJB05_35042"/>
</dbReference>
<evidence type="ECO:0000256" key="1">
    <source>
        <dbReference type="SAM" id="MobiDB-lite"/>
    </source>
</evidence>
<feature type="compositionally biased region" description="Polar residues" evidence="1">
    <location>
        <begin position="805"/>
        <end position="814"/>
    </location>
</feature>
<evidence type="ECO:0000313" key="2">
    <source>
        <dbReference type="EMBL" id="TVU18922.1"/>
    </source>
</evidence>
<dbReference type="PANTHER" id="PTHR31115:SF3">
    <property type="entry name" value="EXPRESSED PROTEIN"/>
    <property type="match status" value="1"/>
</dbReference>
<accession>A0A5J9U5D8</accession>
<reference evidence="2 3" key="1">
    <citation type="journal article" date="2019" name="Sci. Rep.">
        <title>A high-quality genome of Eragrostis curvula grass provides insights into Poaceae evolution and supports new strategies to enhance forage quality.</title>
        <authorList>
            <person name="Carballo J."/>
            <person name="Santos B.A.C.M."/>
            <person name="Zappacosta D."/>
            <person name="Garbus I."/>
            <person name="Selva J.P."/>
            <person name="Gallo C.A."/>
            <person name="Diaz A."/>
            <person name="Albertini E."/>
            <person name="Caccamo M."/>
            <person name="Echenique V."/>
        </authorList>
    </citation>
    <scope>NUCLEOTIDE SEQUENCE [LARGE SCALE GENOMIC DNA]</scope>
    <source>
        <strain evidence="3">cv. Victoria</strain>
        <tissue evidence="2">Leaf</tissue>
    </source>
</reference>
<feature type="region of interest" description="Disordered" evidence="1">
    <location>
        <begin position="1172"/>
        <end position="1284"/>
    </location>
</feature>
<comment type="caution">
    <text evidence="2">The sequence shown here is derived from an EMBL/GenBank/DDBJ whole genome shotgun (WGS) entry which is preliminary data.</text>
</comment>
<feature type="non-terminal residue" evidence="2">
    <location>
        <position position="1"/>
    </location>
</feature>
<sequence>TDGGPTAPLLSVRSLPPPSPKLSLSIFPTRTPPPNLAASGILGALSSEGLPRCRPRFSGLEIRIPQRAWFENCHNCAMASGTKSDLMSGSPDGHGYFNPQRGPYAAASLERSGSFREGGDGYAMFPASSSSRSAAVDSATLLQSLAVDLRPATVDHKNSRFDVKKSINSILGTSPEESTSTPSLGRNIPSSVEEIRRVKSNLNDISNKARERARAFGSAVLKIDRLCPNIVRKRSRGDGSSNERSSALLSGGTIPKNVAQGHSNVDDMELGPQRIEERTKNAGQNRRIRTSMVEMDGRTTGPSRGPGPIDRISDPGKATNGGSAVPEEKIRGLATGIDGWEKPKMKKKRSAIKADMSSAGASRTADTERESKQVQHKFSNDGRARMASSPSFRSGTIACASGTSKAELLSAQNGAVGRSLSRNDQDSGFHPTNKRDRQVILDKEMTSPRSVNKTNEDDTGANTSSLPKANGSARGPRSNSGSLLKSSPNIHRLQATSDDWEHPSSTNKLVSGSGSGNPKRTKSTHSLSPPTQWGGQRPQKISRSARKSNLVPIITSTDGALVPGSLDSPVNEDSVGLPRRASVNGLQQTKRGDHGLPTGSEGDEPGIAEKKLRDKTKRAGELDDGHGSGFQKIAMLGHPSKRNKLSADEDVGDAARRQGRVGRGFTPTRPGTPVSFDKLENAPTTKQRSVRTVSERNESKSGRPMIKKISERKGNTRPRHIGSSVQLDSPVQSEDDHEELLAAANTALRSACSSPFWRQVEPFFGFLTTEDIAYLSQQIHSPDDSTSCRSMEGDESQKHKGSLEYISQPSTPASSKDDHTALPNGYGLNQLENGIGVAWETSCIEPILDQLVQGIGVKGGASVGQRLIQALIDEDKVESIANNTYKSDGYPFDTHEIHFDEGGWKSHSQGYGLEPLMNFEDSVRGPNGLMLDSDWKYNEDLSHKSDNSMQKAKVWPEFQYSEMCFSDRIIIELSEVGVSVEPVPDLAQSEDEDINTEICKLEGQLHKEVVDKKNLLLKLDGVVRTAKETQQREFSRRAMERLLLIAYEKYMAFCGPNASSSKNVNRAGRHAALSFVKRTLARCRNYDEMGASCFDEPTFKDIFVSATSHRSGPDAALQDNNTIKSVHRASASDVSRASSHLSDLSFVKEDPWTNNVKQRELLLDEVVGSITGGTLKTSGLGTNLVSNTKGKRSERDREGKGHNRDGGRSGRPSSSNAKGERKNKTKPKQKTANILAPASITPREPQLPAKITPSSNGKDNTAAASRRDEAANASNDAEMPDLSNLELPGMDVDFGGWLNIEDDDGLQDLDLMGLEIPMDDINEINLMI</sequence>
<name>A0A5J9U5D8_9POAL</name>
<feature type="compositionally biased region" description="Polar residues" evidence="1">
    <location>
        <begin position="238"/>
        <end position="248"/>
    </location>
</feature>
<dbReference type="EMBL" id="RWGY01000029">
    <property type="protein sequence ID" value="TVU18922.1"/>
    <property type="molecule type" value="Genomic_DNA"/>
</dbReference>
<organism evidence="2 3">
    <name type="scientific">Eragrostis curvula</name>
    <name type="common">weeping love grass</name>
    <dbReference type="NCBI Taxonomy" id="38414"/>
    <lineage>
        <taxon>Eukaryota</taxon>
        <taxon>Viridiplantae</taxon>
        <taxon>Streptophyta</taxon>
        <taxon>Embryophyta</taxon>
        <taxon>Tracheophyta</taxon>
        <taxon>Spermatophyta</taxon>
        <taxon>Magnoliopsida</taxon>
        <taxon>Liliopsida</taxon>
        <taxon>Poales</taxon>
        <taxon>Poaceae</taxon>
        <taxon>PACMAD clade</taxon>
        <taxon>Chloridoideae</taxon>
        <taxon>Eragrostideae</taxon>
        <taxon>Eragrostidinae</taxon>
        <taxon>Eragrostis</taxon>
    </lineage>
</organism>